<organism evidence="1 2">
    <name type="scientific">Succiniclasticum ruminis</name>
    <dbReference type="NCBI Taxonomy" id="40841"/>
    <lineage>
        <taxon>Bacteria</taxon>
        <taxon>Bacillati</taxon>
        <taxon>Bacillota</taxon>
        <taxon>Negativicutes</taxon>
        <taxon>Acidaminococcales</taxon>
        <taxon>Acidaminococcaceae</taxon>
        <taxon>Succiniclasticum</taxon>
    </lineage>
</organism>
<reference evidence="2" key="1">
    <citation type="submission" date="2016-10" db="EMBL/GenBank/DDBJ databases">
        <authorList>
            <person name="Varghese N."/>
            <person name="Submissions S."/>
        </authorList>
    </citation>
    <scope>NUCLEOTIDE SEQUENCE [LARGE SCALE GENOMIC DNA]</scope>
    <source>
        <strain evidence="2">DSM 11005</strain>
    </source>
</reference>
<protein>
    <recommendedName>
        <fullName evidence="3">DUF1850 domain-containing protein</fullName>
    </recommendedName>
</protein>
<evidence type="ECO:0000313" key="2">
    <source>
        <dbReference type="Proteomes" id="UP000198943"/>
    </source>
</evidence>
<accession>A0A1G6JBU2</accession>
<dbReference type="InterPro" id="IPR015001">
    <property type="entry name" value="DUF1850"/>
</dbReference>
<keyword evidence="2" id="KW-1185">Reference proteome</keyword>
<dbReference type="RefSeq" id="WP_093729474.1">
    <property type="nucleotide sequence ID" value="NZ_FMYW01000003.1"/>
</dbReference>
<dbReference type="OrthoDB" id="4411648at2"/>
<gene>
    <name evidence="1" type="ORF">SAMN04487864_10314</name>
</gene>
<dbReference type="Pfam" id="PF08905">
    <property type="entry name" value="DUF1850"/>
    <property type="match status" value="1"/>
</dbReference>
<evidence type="ECO:0000313" key="1">
    <source>
        <dbReference type="EMBL" id="SDC15336.1"/>
    </source>
</evidence>
<dbReference type="EMBL" id="FMYW01000003">
    <property type="protein sequence ID" value="SDC15336.1"/>
    <property type="molecule type" value="Genomic_DNA"/>
</dbReference>
<name>A0A1G6JBU2_9FIRM</name>
<dbReference type="Proteomes" id="UP000198943">
    <property type="component" value="Unassembled WGS sequence"/>
</dbReference>
<sequence>MKKKYLKLFAVFFLVLASLFVFNEYSAQTVLRIYDYQTKEIYVEVPAKEGDKLFFGWIHSWEKIPWHEYYHIDASHDLILDTIAFPAFGAGIPENKGTKVWIKDGMIYMGNINQVFHEFTWINSHFATRDIKLNGQLIARGATLPEHTRVNLAIVKRRYFDGREKHQ</sequence>
<dbReference type="AlphaFoldDB" id="A0A1G6JBU2"/>
<proteinExistence type="predicted"/>
<evidence type="ECO:0008006" key="3">
    <source>
        <dbReference type="Google" id="ProtNLM"/>
    </source>
</evidence>